<reference evidence="1 2" key="1">
    <citation type="submission" date="2021-01" db="EMBL/GenBank/DDBJ databases">
        <title>Whole genome shotgun sequence of Actinoplanes couchii NBRC 106145.</title>
        <authorList>
            <person name="Komaki H."/>
            <person name="Tamura T."/>
        </authorList>
    </citation>
    <scope>NUCLEOTIDE SEQUENCE [LARGE SCALE GENOMIC DNA]</scope>
    <source>
        <strain evidence="1 2">NBRC 106145</strain>
    </source>
</reference>
<dbReference type="EMBL" id="BOMG01000040">
    <property type="protein sequence ID" value="GID54369.1"/>
    <property type="molecule type" value="Genomic_DNA"/>
</dbReference>
<dbReference type="Gene3D" id="3.40.50.720">
    <property type="entry name" value="NAD(P)-binding Rossmann-like Domain"/>
    <property type="match status" value="1"/>
</dbReference>
<sequence length="156" mass="16334">MLVNGAGTIGRFAIQSARHAGAHVTAITSPRSAQAAEWVGAHSVNPATPDPIDALIHLVPETSPQTDRIRPGGVLISATTPATELPQGGFRANPFIVRNDPTDLAGILALTATGRLRIDIAARRPVTDLPRVHEEAENGHLPGKTLLGNEFTDPPA</sequence>
<evidence type="ECO:0000313" key="1">
    <source>
        <dbReference type="EMBL" id="GID54369.1"/>
    </source>
</evidence>
<dbReference type="RefSeq" id="WP_239145138.1">
    <property type="nucleotide sequence ID" value="NZ_BAAAQE010000035.1"/>
</dbReference>
<protein>
    <recommendedName>
        <fullName evidence="3">Alcohol dehydrogenase-like C-terminal domain-containing protein</fullName>
    </recommendedName>
</protein>
<gene>
    <name evidence="1" type="ORF">Aco03nite_027730</name>
</gene>
<keyword evidence="2" id="KW-1185">Reference proteome</keyword>
<organism evidence="1 2">
    <name type="scientific">Actinoplanes couchii</name>
    <dbReference type="NCBI Taxonomy" id="403638"/>
    <lineage>
        <taxon>Bacteria</taxon>
        <taxon>Bacillati</taxon>
        <taxon>Actinomycetota</taxon>
        <taxon>Actinomycetes</taxon>
        <taxon>Micromonosporales</taxon>
        <taxon>Micromonosporaceae</taxon>
        <taxon>Actinoplanes</taxon>
    </lineage>
</organism>
<dbReference type="Proteomes" id="UP000612282">
    <property type="component" value="Unassembled WGS sequence"/>
</dbReference>
<name>A0ABQ3X773_9ACTN</name>
<evidence type="ECO:0008006" key="3">
    <source>
        <dbReference type="Google" id="ProtNLM"/>
    </source>
</evidence>
<dbReference type="InterPro" id="IPR036291">
    <property type="entry name" value="NAD(P)-bd_dom_sf"/>
</dbReference>
<dbReference type="Pfam" id="PF13602">
    <property type="entry name" value="ADH_zinc_N_2"/>
    <property type="match status" value="1"/>
</dbReference>
<dbReference type="Gene3D" id="3.90.180.10">
    <property type="entry name" value="Medium-chain alcohol dehydrogenases, catalytic domain"/>
    <property type="match status" value="1"/>
</dbReference>
<comment type="caution">
    <text evidence="1">The sequence shown here is derived from an EMBL/GenBank/DDBJ whole genome shotgun (WGS) entry which is preliminary data.</text>
</comment>
<evidence type="ECO:0000313" key="2">
    <source>
        <dbReference type="Proteomes" id="UP000612282"/>
    </source>
</evidence>
<dbReference type="SUPFAM" id="SSF51735">
    <property type="entry name" value="NAD(P)-binding Rossmann-fold domains"/>
    <property type="match status" value="1"/>
</dbReference>
<accession>A0ABQ3X773</accession>
<proteinExistence type="predicted"/>